<feature type="region of interest" description="Disordered" evidence="4">
    <location>
        <begin position="361"/>
        <end position="391"/>
    </location>
</feature>
<dbReference type="Gene3D" id="2.30.42.10">
    <property type="match status" value="2"/>
</dbReference>
<dbReference type="InterPro" id="IPR001478">
    <property type="entry name" value="PDZ"/>
</dbReference>
<dbReference type="PROSITE" id="PS50106">
    <property type="entry name" value="PDZ"/>
    <property type="match status" value="2"/>
</dbReference>
<dbReference type="Proteomes" id="UP000076023">
    <property type="component" value="Unassembled WGS sequence"/>
</dbReference>
<dbReference type="Pfam" id="PF13365">
    <property type="entry name" value="Trypsin_2"/>
    <property type="match status" value="1"/>
</dbReference>
<dbReference type="GO" id="GO:0004252">
    <property type="term" value="F:serine-type endopeptidase activity"/>
    <property type="evidence" value="ECO:0007669"/>
    <property type="project" value="InterPro"/>
</dbReference>
<comment type="similarity">
    <text evidence="1">Belongs to the peptidase S1C family.</text>
</comment>
<dbReference type="EMBL" id="BDCO01000002">
    <property type="protein sequence ID" value="GAT33839.1"/>
    <property type="molecule type" value="Genomic_DNA"/>
</dbReference>
<keyword evidence="3" id="KW-0378">Hydrolase</keyword>
<dbReference type="InterPro" id="IPR001940">
    <property type="entry name" value="Peptidase_S1C"/>
</dbReference>
<sequence>MNTLPAQDSAVSDSLAKSLNGAFSSVYEKVAPSVVIIEVGKAPGRQLSGLPEGLQFFWQGPAPKSLESEQGSGIIISSQGHILTNFHVVDEAVAGQIKVSLKDGRKLDAEIVGIDPSTDLAVLKIDGQGLPAADLGDSDTVKVGQFAFALGAPFDLPYTFTVGIVSAKGRGDLETGSGSIAEYIQTDASINPGNSGGPLCDIDGKVIGINTMIAGMNRGLGFALPINTAKDVASQLISTGKVARSWLGIVITGVDEDDRAKAYFPNLSGVLVDEIGPNTPAYGSDLRAGDVITKVDGVPVAKARELRREILNKKVGQEVKLDLVRGGQEMVVAVKTGEQPSRMIQASNRISPQITVLPDPVPPGIPPSVLNPQPDEQTPVRPPAPRKKEIKPQPENLHGMVLSDAGGRMGRSGGALVKDVVEDSSAATAGLLSGDIITEAAGKPVHGAGELSSILSQADMSRGVMMMVERRNQQTFVILKP</sequence>
<dbReference type="PRINTS" id="PR00834">
    <property type="entry name" value="PROTEASES2C"/>
</dbReference>
<evidence type="ECO:0000256" key="4">
    <source>
        <dbReference type="SAM" id="MobiDB-lite"/>
    </source>
</evidence>
<dbReference type="Pfam" id="PF17820">
    <property type="entry name" value="PDZ_6"/>
    <property type="match status" value="1"/>
</dbReference>
<dbReference type="PANTHER" id="PTHR22939">
    <property type="entry name" value="SERINE PROTEASE FAMILY S1C HTRA-RELATED"/>
    <property type="match status" value="1"/>
</dbReference>
<organism evidence="6 7">
    <name type="scientific">Terrimicrobium sacchariphilum</name>
    <dbReference type="NCBI Taxonomy" id="690879"/>
    <lineage>
        <taxon>Bacteria</taxon>
        <taxon>Pseudomonadati</taxon>
        <taxon>Verrucomicrobiota</taxon>
        <taxon>Terrimicrobiia</taxon>
        <taxon>Terrimicrobiales</taxon>
        <taxon>Terrimicrobiaceae</taxon>
        <taxon>Terrimicrobium</taxon>
    </lineage>
</organism>
<keyword evidence="7" id="KW-1185">Reference proteome</keyword>
<feature type="domain" description="PDZ" evidence="5">
    <location>
        <begin position="236"/>
        <end position="327"/>
    </location>
</feature>
<evidence type="ECO:0000256" key="3">
    <source>
        <dbReference type="ARBA" id="ARBA00022801"/>
    </source>
</evidence>
<dbReference type="RefSeq" id="WP_169809623.1">
    <property type="nucleotide sequence ID" value="NZ_BDCO01000002.1"/>
</dbReference>
<comment type="caution">
    <text evidence="6">The sequence shown here is derived from an EMBL/GenBank/DDBJ whole genome shotgun (WGS) entry which is preliminary data.</text>
</comment>
<dbReference type="FunCoup" id="A0A146G811">
    <property type="interactions" value="497"/>
</dbReference>
<dbReference type="Gene3D" id="2.40.10.120">
    <property type="match status" value="1"/>
</dbReference>
<dbReference type="SUPFAM" id="SSF50494">
    <property type="entry name" value="Trypsin-like serine proteases"/>
    <property type="match status" value="1"/>
</dbReference>
<dbReference type="InterPro" id="IPR041489">
    <property type="entry name" value="PDZ_6"/>
</dbReference>
<evidence type="ECO:0000256" key="2">
    <source>
        <dbReference type="ARBA" id="ARBA00022670"/>
    </source>
</evidence>
<feature type="domain" description="PDZ" evidence="5">
    <location>
        <begin position="387"/>
        <end position="472"/>
    </location>
</feature>
<evidence type="ECO:0000313" key="6">
    <source>
        <dbReference type="EMBL" id="GAT33839.1"/>
    </source>
</evidence>
<name>A0A146G811_TERSA</name>
<accession>A0A146G811</accession>
<evidence type="ECO:0000313" key="7">
    <source>
        <dbReference type="Proteomes" id="UP000076023"/>
    </source>
</evidence>
<dbReference type="AlphaFoldDB" id="A0A146G811"/>
<gene>
    <name evidence="6" type="ORF">TSACC_22259</name>
</gene>
<dbReference type="Pfam" id="PF13180">
    <property type="entry name" value="PDZ_2"/>
    <property type="match status" value="1"/>
</dbReference>
<dbReference type="SMART" id="SM00228">
    <property type="entry name" value="PDZ"/>
    <property type="match status" value="2"/>
</dbReference>
<proteinExistence type="inferred from homology"/>
<dbReference type="STRING" id="690879.TSACC_22259"/>
<keyword evidence="2 6" id="KW-0645">Protease</keyword>
<dbReference type="InterPro" id="IPR036034">
    <property type="entry name" value="PDZ_sf"/>
</dbReference>
<evidence type="ECO:0000259" key="5">
    <source>
        <dbReference type="PROSITE" id="PS50106"/>
    </source>
</evidence>
<evidence type="ECO:0000256" key="1">
    <source>
        <dbReference type="ARBA" id="ARBA00010541"/>
    </source>
</evidence>
<dbReference type="InterPro" id="IPR009003">
    <property type="entry name" value="Peptidase_S1_PA"/>
</dbReference>
<protein>
    <submittedName>
        <fullName evidence="6">Serine protease Do</fullName>
    </submittedName>
</protein>
<dbReference type="PANTHER" id="PTHR22939:SF129">
    <property type="entry name" value="SERINE PROTEASE HTRA2, MITOCHONDRIAL"/>
    <property type="match status" value="1"/>
</dbReference>
<dbReference type="SUPFAM" id="SSF50156">
    <property type="entry name" value="PDZ domain-like"/>
    <property type="match status" value="2"/>
</dbReference>
<dbReference type="GO" id="GO:0006508">
    <property type="term" value="P:proteolysis"/>
    <property type="evidence" value="ECO:0007669"/>
    <property type="project" value="UniProtKB-KW"/>
</dbReference>
<dbReference type="InParanoid" id="A0A146G811"/>
<reference evidence="7" key="1">
    <citation type="journal article" date="2017" name="Genome Announc.">
        <title>Draft Genome Sequence of Terrimicrobium sacchariphilum NM-5T, a Facultative Anaerobic Soil Bacterium of the Class Spartobacteria.</title>
        <authorList>
            <person name="Qiu Y.L."/>
            <person name="Tourlousse D.M."/>
            <person name="Matsuura N."/>
            <person name="Ohashi A."/>
            <person name="Sekiguchi Y."/>
        </authorList>
    </citation>
    <scope>NUCLEOTIDE SEQUENCE [LARGE SCALE GENOMIC DNA]</scope>
    <source>
        <strain evidence="7">NM-5</strain>
    </source>
</reference>